<dbReference type="Proteomes" id="UP000553193">
    <property type="component" value="Unassembled WGS sequence"/>
</dbReference>
<comment type="caution">
    <text evidence="2">The sequence shown here is derived from an EMBL/GenBank/DDBJ whole genome shotgun (WGS) entry which is preliminary data.</text>
</comment>
<feature type="region of interest" description="Disordered" evidence="1">
    <location>
        <begin position="13"/>
        <end position="35"/>
    </location>
</feature>
<gene>
    <name evidence="2" type="ORF">GGQ83_003266</name>
</gene>
<feature type="compositionally biased region" description="Low complexity" evidence="1">
    <location>
        <begin position="13"/>
        <end position="27"/>
    </location>
</feature>
<dbReference type="Gene3D" id="1.10.3680.10">
    <property type="entry name" value="TerB-like"/>
    <property type="match status" value="1"/>
</dbReference>
<dbReference type="SUPFAM" id="SSF158682">
    <property type="entry name" value="TerB-like"/>
    <property type="match status" value="1"/>
</dbReference>
<reference evidence="2 3" key="1">
    <citation type="submission" date="2020-08" db="EMBL/GenBank/DDBJ databases">
        <title>Genomic Encyclopedia of Type Strains, Phase IV (KMG-IV): sequencing the most valuable type-strain genomes for metagenomic binning, comparative biology and taxonomic classification.</title>
        <authorList>
            <person name="Goeker M."/>
        </authorList>
    </citation>
    <scope>NUCLEOTIDE SEQUENCE [LARGE SCALE GENOMIC DNA]</scope>
    <source>
        <strain evidence="2 3">DSM 19979</strain>
    </source>
</reference>
<dbReference type="InterPro" id="IPR029024">
    <property type="entry name" value="TerB-like"/>
</dbReference>
<dbReference type="AlphaFoldDB" id="A0A840AGY2"/>
<dbReference type="InterPro" id="IPR007486">
    <property type="entry name" value="YebE"/>
</dbReference>
<evidence type="ECO:0000313" key="3">
    <source>
        <dbReference type="Proteomes" id="UP000553193"/>
    </source>
</evidence>
<organism evidence="2 3">
    <name type="scientific">Roseococcus suduntuyensis</name>
    <dbReference type="NCBI Taxonomy" id="455361"/>
    <lineage>
        <taxon>Bacteria</taxon>
        <taxon>Pseudomonadati</taxon>
        <taxon>Pseudomonadota</taxon>
        <taxon>Alphaproteobacteria</taxon>
        <taxon>Acetobacterales</taxon>
        <taxon>Roseomonadaceae</taxon>
        <taxon>Roseococcus</taxon>
    </lineage>
</organism>
<accession>A0A840AGY2</accession>
<evidence type="ECO:0000313" key="2">
    <source>
        <dbReference type="EMBL" id="MBB3899806.1"/>
    </source>
</evidence>
<dbReference type="Pfam" id="PF04391">
    <property type="entry name" value="DUF533"/>
    <property type="match status" value="1"/>
</dbReference>
<evidence type="ECO:0000256" key="1">
    <source>
        <dbReference type="SAM" id="MobiDB-lite"/>
    </source>
</evidence>
<sequence length="240" mass="24161">MAINLRNILEQMMGPGAAGPTPGARPGEAPPGPMGNMFGGSLGDMLGRIRPPATGGQAAAAGGLLGAVLGGGLARTGGMALLGLLAHRAYSQWQAQQAGAVQTPAEAEFAQPDAADSAGKPFGLSLIRAMVAAARADGALDAGERERIFAEAERLDLSDEDKGEIFGILDTPADPRAVAALAATPAQGAELYLASAMAMGTTHNASERAYLGALASALRLPPELRAQLDTQLREAAGEGA</sequence>
<dbReference type="RefSeq" id="WP_184385899.1">
    <property type="nucleotide sequence ID" value="NZ_JACIDJ010000006.1"/>
</dbReference>
<protein>
    <submittedName>
        <fullName evidence="2">Uncharacterized membrane protein YebE (DUF533 family)</fullName>
    </submittedName>
</protein>
<proteinExistence type="predicted"/>
<keyword evidence="3" id="KW-1185">Reference proteome</keyword>
<name>A0A840AGY2_9PROT</name>
<dbReference type="EMBL" id="JACIDJ010000006">
    <property type="protein sequence ID" value="MBB3899806.1"/>
    <property type="molecule type" value="Genomic_DNA"/>
</dbReference>
<dbReference type="CDD" id="cd07178">
    <property type="entry name" value="terB_like_YebE"/>
    <property type="match status" value="1"/>
</dbReference>